<accession>A0A437H0X3</accession>
<evidence type="ECO:0000313" key="2">
    <source>
        <dbReference type="EMBL" id="RVQ69281.1"/>
    </source>
</evidence>
<organism evidence="2 3">
    <name type="scientific">Croceicoccus ponticola</name>
    <dbReference type="NCBI Taxonomy" id="2217664"/>
    <lineage>
        <taxon>Bacteria</taxon>
        <taxon>Pseudomonadati</taxon>
        <taxon>Pseudomonadota</taxon>
        <taxon>Alphaproteobacteria</taxon>
        <taxon>Sphingomonadales</taxon>
        <taxon>Erythrobacteraceae</taxon>
        <taxon>Croceicoccus</taxon>
    </lineage>
</organism>
<evidence type="ECO:0000313" key="3">
    <source>
        <dbReference type="Proteomes" id="UP000283003"/>
    </source>
</evidence>
<evidence type="ECO:0000256" key="1">
    <source>
        <dbReference type="SAM" id="SignalP"/>
    </source>
</evidence>
<protein>
    <submittedName>
        <fullName evidence="2">Uncharacterized protein</fullName>
    </submittedName>
</protein>
<dbReference type="RefSeq" id="WP_127611474.1">
    <property type="nucleotide sequence ID" value="NZ_RXOL01000001.1"/>
</dbReference>
<keyword evidence="1" id="KW-0732">Signal</keyword>
<feature type="signal peptide" evidence="1">
    <location>
        <begin position="1"/>
        <end position="27"/>
    </location>
</feature>
<reference evidence="2 3" key="1">
    <citation type="submission" date="2018-12" db="EMBL/GenBank/DDBJ databases">
        <title>Croceicoccus ponticola sp. nov., a lipolytic bacterium isolated from seawater.</title>
        <authorList>
            <person name="Yoon J.-H."/>
        </authorList>
    </citation>
    <scope>NUCLEOTIDE SEQUENCE [LARGE SCALE GENOMIC DNA]</scope>
    <source>
        <strain evidence="2 3">GM-16</strain>
    </source>
</reference>
<proteinExistence type="predicted"/>
<feature type="chain" id="PRO_5019356747" evidence="1">
    <location>
        <begin position="28"/>
        <end position="144"/>
    </location>
</feature>
<dbReference type="Proteomes" id="UP000283003">
    <property type="component" value="Unassembled WGS sequence"/>
</dbReference>
<keyword evidence="3" id="KW-1185">Reference proteome</keyword>
<sequence>MISKTVRATSMAAAIAIAFAMGQPAIAQDSLDDLPVLTEYHFAPGKYAAAMAMMADGDRIRAEAGLEPITYYWHVQGDSWQVITVSPPTVENEGARYKAAREKLKIARPDPGAGMTLMTSHIDTLVRKKSAAEMQVEMQAAASD</sequence>
<comment type="caution">
    <text evidence="2">The sequence shown here is derived from an EMBL/GenBank/DDBJ whole genome shotgun (WGS) entry which is preliminary data.</text>
</comment>
<gene>
    <name evidence="2" type="ORF">EKN06_03560</name>
</gene>
<name>A0A437H0X3_9SPHN</name>
<dbReference type="EMBL" id="RXOL01000001">
    <property type="protein sequence ID" value="RVQ69281.1"/>
    <property type="molecule type" value="Genomic_DNA"/>
</dbReference>
<dbReference type="OrthoDB" id="49298at335929"/>
<dbReference type="AlphaFoldDB" id="A0A437H0X3"/>